<dbReference type="InterPro" id="IPR028082">
    <property type="entry name" value="Peripla_BP_I"/>
</dbReference>
<comment type="subcellular location">
    <subcellularLocation>
        <location evidence="1">Cell envelope</location>
    </subcellularLocation>
</comment>
<dbReference type="Gene3D" id="3.40.50.2300">
    <property type="match status" value="2"/>
</dbReference>
<evidence type="ECO:0000256" key="2">
    <source>
        <dbReference type="ARBA" id="ARBA00007639"/>
    </source>
</evidence>
<evidence type="ECO:0000256" key="1">
    <source>
        <dbReference type="ARBA" id="ARBA00004196"/>
    </source>
</evidence>
<dbReference type="Pfam" id="PF13407">
    <property type="entry name" value="Peripla_BP_4"/>
    <property type="match status" value="1"/>
</dbReference>
<name>A0A6J6W9H0_9ZZZZ</name>
<evidence type="ECO:0000259" key="3">
    <source>
        <dbReference type="Pfam" id="PF13407"/>
    </source>
</evidence>
<proteinExistence type="inferred from homology"/>
<dbReference type="AlphaFoldDB" id="A0A6J6W9H0"/>
<dbReference type="PANTHER" id="PTHR30036:SF7">
    <property type="entry name" value="ABC TRANSPORTER PERIPLASMIC-BINDING PROTEIN YPHF"/>
    <property type="match status" value="1"/>
</dbReference>
<gene>
    <name evidence="4" type="ORF">UFOPK2894_01111</name>
</gene>
<dbReference type="GO" id="GO:0030288">
    <property type="term" value="C:outer membrane-bounded periplasmic space"/>
    <property type="evidence" value="ECO:0007669"/>
    <property type="project" value="TreeGrafter"/>
</dbReference>
<comment type="similarity">
    <text evidence="2">Belongs to the bacterial solute-binding protein 2 family.</text>
</comment>
<accession>A0A6J6W9H0</accession>
<dbReference type="EMBL" id="CAEZZQ010000071">
    <property type="protein sequence ID" value="CAB4779628.1"/>
    <property type="molecule type" value="Genomic_DNA"/>
</dbReference>
<dbReference type="PANTHER" id="PTHR30036">
    <property type="entry name" value="D-XYLOSE-BINDING PERIPLASMIC PROTEIN"/>
    <property type="match status" value="1"/>
</dbReference>
<dbReference type="CDD" id="cd01536">
    <property type="entry name" value="PBP1_ABC_sugar_binding-like"/>
    <property type="match status" value="1"/>
</dbReference>
<dbReference type="GO" id="GO:0030246">
    <property type="term" value="F:carbohydrate binding"/>
    <property type="evidence" value="ECO:0007669"/>
    <property type="project" value="TreeGrafter"/>
</dbReference>
<feature type="domain" description="Periplasmic binding protein" evidence="3">
    <location>
        <begin position="45"/>
        <end position="310"/>
    </location>
</feature>
<organism evidence="4">
    <name type="scientific">freshwater metagenome</name>
    <dbReference type="NCBI Taxonomy" id="449393"/>
    <lineage>
        <taxon>unclassified sequences</taxon>
        <taxon>metagenomes</taxon>
        <taxon>ecological metagenomes</taxon>
    </lineage>
</organism>
<dbReference type="InterPro" id="IPR050555">
    <property type="entry name" value="Bact_Solute-Bind_Prot2"/>
</dbReference>
<sequence>MTKSKKLFVALAAVAAMSLAACSSSDSAETTESSAAADTQVVKKIAFFGFWKSNSFTQAVLAGVQEGAAAAGAEVVDLSTAAYDGAAQIKAVQDQTIKGDAQMYIMLASDSVGMATAAEEAIAKGITVVAAFTPLGARFDTLEPQVPGLVVVAETPISNGVVLAELAIEACDGKAVCNVAYLEGFKALPLDNVRTTAFVDTLKASSTAGAVIKLVAQVEGGYAPDSGKKAAQDVIQANPNVNVMVGSSQAILGATDVVDPKKVALIGNGASTEAYANVKSGTWFALINMDTKGMGVKAVEVGLAQANGQKPNPSFDSSTLLDPHGTKAIIGDLTGTYSDLS</sequence>
<dbReference type="SUPFAM" id="SSF53822">
    <property type="entry name" value="Periplasmic binding protein-like I"/>
    <property type="match status" value="1"/>
</dbReference>
<dbReference type="PROSITE" id="PS51257">
    <property type="entry name" value="PROKAR_LIPOPROTEIN"/>
    <property type="match status" value="1"/>
</dbReference>
<dbReference type="InterPro" id="IPR025997">
    <property type="entry name" value="SBP_2_dom"/>
</dbReference>
<protein>
    <submittedName>
        <fullName evidence="4">Unannotated protein</fullName>
    </submittedName>
</protein>
<evidence type="ECO:0000313" key="4">
    <source>
        <dbReference type="EMBL" id="CAB4779628.1"/>
    </source>
</evidence>
<reference evidence="4" key="1">
    <citation type="submission" date="2020-05" db="EMBL/GenBank/DDBJ databases">
        <authorList>
            <person name="Chiriac C."/>
            <person name="Salcher M."/>
            <person name="Ghai R."/>
            <person name="Kavagutti S V."/>
        </authorList>
    </citation>
    <scope>NUCLEOTIDE SEQUENCE</scope>
</reference>